<keyword evidence="2" id="KW-0520">NAD</keyword>
<organism evidence="4">
    <name type="scientific">Selaginella hainanensis</name>
    <dbReference type="NCBI Taxonomy" id="2547368"/>
    <lineage>
        <taxon>Eukaryota</taxon>
        <taxon>Viridiplantae</taxon>
        <taxon>Streptophyta</taxon>
        <taxon>Embryophyta</taxon>
        <taxon>Tracheophyta</taxon>
        <taxon>Lycopodiopsida</taxon>
        <taxon>Selaginellales</taxon>
        <taxon>Selaginellaceae</taxon>
        <taxon>Selaginella</taxon>
    </lineage>
</organism>
<feature type="domain" description="NADH:quinone oxidoreductase/Mrp antiporter transmembrane" evidence="3">
    <location>
        <begin position="156"/>
        <end position="398"/>
    </location>
</feature>
<name>A0A482CIY5_9TRAC</name>
<protein>
    <submittedName>
        <fullName evidence="4">NADH-plastoquinone oxidoreductase subunit 4</fullName>
    </submittedName>
</protein>
<dbReference type="Pfam" id="PF00361">
    <property type="entry name" value="Proton_antipo_M"/>
    <property type="match status" value="1"/>
</dbReference>
<dbReference type="EMBL" id="MH598533">
    <property type="protein sequence ID" value="QBL76138.1"/>
    <property type="molecule type" value="Genomic_DNA"/>
</dbReference>
<evidence type="ECO:0000256" key="1">
    <source>
        <dbReference type="ARBA" id="ARBA00022967"/>
    </source>
</evidence>
<keyword evidence="4" id="KW-0150">Chloroplast</keyword>
<geneLocation type="chloroplast" evidence="4"/>
<evidence type="ECO:0000313" key="4">
    <source>
        <dbReference type="EMBL" id="QBL76138.1"/>
    </source>
</evidence>
<evidence type="ECO:0000259" key="3">
    <source>
        <dbReference type="Pfam" id="PF00361"/>
    </source>
</evidence>
<proteinExistence type="predicted"/>
<dbReference type="InterPro" id="IPR001750">
    <property type="entry name" value="ND/Mrp_TM"/>
</dbReference>
<dbReference type="PRINTS" id="PR01437">
    <property type="entry name" value="NUOXDRDTASE4"/>
</dbReference>
<keyword evidence="1" id="KW-1278">Translocase</keyword>
<dbReference type="GO" id="GO:0042773">
    <property type="term" value="P:ATP synthesis coupled electron transport"/>
    <property type="evidence" value="ECO:0007669"/>
    <property type="project" value="InterPro"/>
</dbReference>
<dbReference type="GO" id="GO:0008137">
    <property type="term" value="F:NADH dehydrogenase (ubiquinone) activity"/>
    <property type="evidence" value="ECO:0007669"/>
    <property type="project" value="InterPro"/>
</dbReference>
<dbReference type="PANTHER" id="PTHR43507:SF21">
    <property type="entry name" value="NAD(P)H-QUINONE OXIDOREDUCTASE CHAIN 4, CHLOROPLASTIC"/>
    <property type="match status" value="1"/>
</dbReference>
<sequence>MTSNYPWPTIIVLPPVPAGLLIPPLPSPHGGNKIVRRYTPGICSPEPPPITHTLCYHFESNSPFVRLREDYDRINLPSDFHRRLGIDGLPMGLIPPTGLVTASATLAARPVTRSPRSPHLLMLAMHSGQAGLFAPQDTPPPFLVREPELIPAHLPLCSWGGKRRPYAATKFIPYTAGGPISLSAGAITMGPYVPGEPALDFRVLADRSHPAAPEMVSYLSFPMAHAVKPPILPLHARSPDTHGEAHYSTRMLLAGAPSKMGGHGPIRINMESLPRAHSVPAPGLAVVGATQIVRAALIPLNQRSVKRRIAHSSVSHMGPVPIGIGPITEIGPEGAILQMISHGSTGAAPFLTGGTSCDRMQTPFLGRMGGIAILMPRIFIMPSSLPIAPSAPPGMSGSAAESMVSPGVAGDTNRSYDSKIIVLATGAIGVILTPIHPLSMPRQMPYGHSGVSTAPMVPRAMDSGPREISIPIRSLLPVIGIGLYPNSVLSLCRGGVYPVLESLEQ</sequence>
<reference evidence="4" key="1">
    <citation type="submission" date="2018-07" db="EMBL/GenBank/DDBJ databases">
        <authorList>
            <person name="Zhang H."/>
            <person name="Zhang X."/>
        </authorList>
    </citation>
    <scope>NUCLEOTIDE SEQUENCE</scope>
</reference>
<dbReference type="PANTHER" id="PTHR43507">
    <property type="entry name" value="NADH-UBIQUINONE OXIDOREDUCTASE CHAIN 4"/>
    <property type="match status" value="1"/>
</dbReference>
<keyword evidence="4" id="KW-0934">Plastid</keyword>
<reference evidence="4" key="2">
    <citation type="journal article" date="2019" name="J. ISSAAS">
        <title>The Unique Evolutionary Trajectory 1 and Dynamic Conformations of DR and IR/DR-coexisting Plastomes of the Early Vascular Plant Selaginellaceae (Lycophyte).</title>
        <authorList>
            <person name="Zhang H.-R."/>
            <person name="Xiang Q.-P."/>
            <person name="Zhang X.-C."/>
        </authorList>
    </citation>
    <scope>NUCLEOTIDE SEQUENCE</scope>
</reference>
<gene>
    <name evidence="4" type="primary">ndhD</name>
</gene>
<dbReference type="RefSeq" id="YP_009589558.1">
    <property type="nucleotide sequence ID" value="NC_041642.1"/>
</dbReference>
<accession>A0A482CIY5</accession>
<dbReference type="AlphaFoldDB" id="A0A482CIY5"/>
<dbReference type="GO" id="GO:0048039">
    <property type="term" value="F:ubiquinone binding"/>
    <property type="evidence" value="ECO:0007669"/>
    <property type="project" value="TreeGrafter"/>
</dbReference>
<dbReference type="GeneID" id="39721363"/>
<dbReference type="InterPro" id="IPR003918">
    <property type="entry name" value="NADH_UbQ_OxRdtase"/>
</dbReference>
<dbReference type="GO" id="GO:0003954">
    <property type="term" value="F:NADH dehydrogenase activity"/>
    <property type="evidence" value="ECO:0007669"/>
    <property type="project" value="TreeGrafter"/>
</dbReference>
<evidence type="ECO:0000256" key="2">
    <source>
        <dbReference type="ARBA" id="ARBA00023027"/>
    </source>
</evidence>
<dbReference type="GO" id="GO:0015990">
    <property type="term" value="P:electron transport coupled proton transport"/>
    <property type="evidence" value="ECO:0007669"/>
    <property type="project" value="TreeGrafter"/>
</dbReference>